<dbReference type="GO" id="GO:0009251">
    <property type="term" value="P:glucan catabolic process"/>
    <property type="evidence" value="ECO:0007669"/>
    <property type="project" value="TreeGrafter"/>
</dbReference>
<dbReference type="InterPro" id="IPR001547">
    <property type="entry name" value="Glyco_hydro_5"/>
</dbReference>
<evidence type="ECO:0000259" key="9">
    <source>
        <dbReference type="Pfam" id="PF00150"/>
    </source>
</evidence>
<evidence type="ECO:0000256" key="8">
    <source>
        <dbReference type="SAM" id="SignalP"/>
    </source>
</evidence>
<proteinExistence type="inferred from homology"/>
<feature type="chain" id="PRO_5040671819" description="glucan 1,3-beta-glucosidase" evidence="8">
    <location>
        <begin position="18"/>
        <end position="418"/>
    </location>
</feature>
<dbReference type="EC" id="3.2.1.58" evidence="6"/>
<evidence type="ECO:0000256" key="2">
    <source>
        <dbReference type="ARBA" id="ARBA00022801"/>
    </source>
</evidence>
<dbReference type="EMBL" id="CP090172">
    <property type="protein sequence ID" value="UJO23184.1"/>
    <property type="molecule type" value="Genomic_DNA"/>
</dbReference>
<dbReference type="GO" id="GO:0005576">
    <property type="term" value="C:extracellular region"/>
    <property type="evidence" value="ECO:0007669"/>
    <property type="project" value="TreeGrafter"/>
</dbReference>
<dbReference type="GeneID" id="71991779"/>
<dbReference type="OrthoDB" id="62120at2759"/>
<keyword evidence="8" id="KW-0732">Signal</keyword>
<keyword evidence="2 7" id="KW-0378">Hydrolase</keyword>
<evidence type="ECO:0000256" key="5">
    <source>
        <dbReference type="ARBA" id="ARBA00036824"/>
    </source>
</evidence>
<gene>
    <name evidence="11" type="ORF">CLAFUR5_11901</name>
</gene>
<dbReference type="PANTHER" id="PTHR31297">
    <property type="entry name" value="GLUCAN ENDO-1,6-BETA-GLUCOSIDASE B"/>
    <property type="match status" value="1"/>
</dbReference>
<evidence type="ECO:0000313" key="10">
    <source>
        <dbReference type="EMBL" id="AQA29342.1"/>
    </source>
</evidence>
<evidence type="ECO:0000256" key="4">
    <source>
        <dbReference type="ARBA" id="ARBA00023316"/>
    </source>
</evidence>
<keyword evidence="4" id="KW-0961">Cell wall biogenesis/degradation</keyword>
<evidence type="ECO:0000313" key="11">
    <source>
        <dbReference type="EMBL" id="UJO23184.1"/>
    </source>
</evidence>
<reference evidence="11" key="2">
    <citation type="submission" date="2021-12" db="EMBL/GenBank/DDBJ databases">
        <authorList>
            <person name="Zaccaron A."/>
            <person name="Stergiopoulos I."/>
        </authorList>
    </citation>
    <scope>NUCLEOTIDE SEQUENCE</scope>
    <source>
        <strain evidence="11">Race5_Kim</strain>
    </source>
</reference>
<dbReference type="PANTHER" id="PTHR31297:SF8">
    <property type="entry name" value="GLYCOSIDE HYDROLASE FAMILY 5 DOMAIN-CONTAINING PROTEIN"/>
    <property type="match status" value="1"/>
</dbReference>
<dbReference type="Gene3D" id="3.20.20.80">
    <property type="entry name" value="Glycosidases"/>
    <property type="match status" value="1"/>
</dbReference>
<dbReference type="AlphaFoldDB" id="A0A1P8YXU1"/>
<dbReference type="SUPFAM" id="SSF51445">
    <property type="entry name" value="(Trans)glycosidases"/>
    <property type="match status" value="1"/>
</dbReference>
<accession>A0A1P8YXU1</accession>
<dbReference type="OMA" id="LNEPALY"/>
<dbReference type="GO" id="GO:0071555">
    <property type="term" value="P:cell wall organization"/>
    <property type="evidence" value="ECO:0007669"/>
    <property type="project" value="UniProtKB-KW"/>
</dbReference>
<dbReference type="Pfam" id="PF00150">
    <property type="entry name" value="Cellulase"/>
    <property type="match status" value="1"/>
</dbReference>
<dbReference type="KEGG" id="ffu:CLAFUR5_11901"/>
<reference evidence="11" key="3">
    <citation type="journal article" date="2022" name="Microb. Genom.">
        <title>A chromosome-scale genome assembly of the tomato pathogen Cladosporium fulvum reveals a compartmentalized genome architecture and the presence of a dispensable chromosome.</title>
        <authorList>
            <person name="Zaccaron A.Z."/>
            <person name="Chen L.H."/>
            <person name="Samaras A."/>
            <person name="Stergiopoulos I."/>
        </authorList>
    </citation>
    <scope>NUCLEOTIDE SEQUENCE</scope>
    <source>
        <strain evidence="11">Race5_Kim</strain>
    </source>
</reference>
<evidence type="ECO:0000256" key="1">
    <source>
        <dbReference type="ARBA" id="ARBA00005641"/>
    </source>
</evidence>
<dbReference type="InterPro" id="IPR050386">
    <property type="entry name" value="Glycosyl_hydrolase_5"/>
</dbReference>
<keyword evidence="3 7" id="KW-0326">Glycosidase</keyword>
<evidence type="ECO:0000256" key="3">
    <source>
        <dbReference type="ARBA" id="ARBA00023295"/>
    </source>
</evidence>
<dbReference type="FunFam" id="3.20.20.80:FF:000033">
    <property type="entry name" value="Glucan 1,3-beta-glucosidase A"/>
    <property type="match status" value="1"/>
</dbReference>
<feature type="domain" description="Glycoside hydrolase family 5" evidence="9">
    <location>
        <begin position="93"/>
        <end position="315"/>
    </location>
</feature>
<comment type="similarity">
    <text evidence="1 7">Belongs to the glycosyl hydrolase 5 (cellulase A) family.</text>
</comment>
<dbReference type="InterPro" id="IPR017853">
    <property type="entry name" value="GH"/>
</dbReference>
<organism evidence="10">
    <name type="scientific">Passalora fulva</name>
    <name type="common">Tomato leaf mold</name>
    <name type="synonym">Cladosporium fulvum</name>
    <dbReference type="NCBI Taxonomy" id="5499"/>
    <lineage>
        <taxon>Eukaryota</taxon>
        <taxon>Fungi</taxon>
        <taxon>Dikarya</taxon>
        <taxon>Ascomycota</taxon>
        <taxon>Pezizomycotina</taxon>
        <taxon>Dothideomycetes</taxon>
        <taxon>Dothideomycetidae</taxon>
        <taxon>Mycosphaerellales</taxon>
        <taxon>Mycosphaerellaceae</taxon>
        <taxon>Fulvia</taxon>
    </lineage>
</organism>
<reference evidence="10" key="1">
    <citation type="submission" date="2016-10" db="EMBL/GenBank/DDBJ databases">
        <title>Novel effectors identified in the apoplast of Cladosporium fulvum-infected tomato.</title>
        <authorList>
            <person name="Mesarich C.H."/>
            <person name="de Wit P.J.G.M."/>
        </authorList>
    </citation>
    <scope>NUCLEOTIDE SEQUENCE</scope>
    <source>
        <strain evidence="10">0WU</strain>
    </source>
</reference>
<protein>
    <recommendedName>
        <fullName evidence="6">glucan 1,3-beta-glucosidase</fullName>
        <ecNumber evidence="6">3.2.1.58</ecNumber>
    </recommendedName>
</protein>
<sequence>MLFKGAVVALCAAFATAAPSHDKRGPSGFPWGKDKVRGVNIGGWLLLEPWITPSIFQQFDQSRGIMDEYTLGQALGAQQAREQVLQKHWDTWCTWADFKKIADSGFNAVRIPFGYWAFDSSDSPFPSGSAPYLDAAIDWARSTGLKVMLDLHGAPGSQNCFDNSGQKCDTPKWTTGNTVAKTLRVLKTVQDKYGASSYDDVIMGIQLLNEPLTPVLDLNVVKQFTRDGYGQQRDSSQSRVVVFHDGFQQVNKYNGFLTPSDNNAQNVVVDHHEYQVFSPELVAMKPWEHRQYICNNAIVYSGGDKWTFVGEWSGAMTDCAAALNGYGTGARYDGTFPGSSYVGSCQNINFMETWDQQFRDDTRGYIEGQMESFERNTEGWFFWNFKTEGAPEWDAFRLIDAGIFPQPLTDRKFGAICS</sequence>
<keyword evidence="12" id="KW-1185">Reference proteome</keyword>
<evidence type="ECO:0000256" key="7">
    <source>
        <dbReference type="RuleBase" id="RU361153"/>
    </source>
</evidence>
<feature type="signal peptide" evidence="8">
    <location>
        <begin position="1"/>
        <end position="17"/>
    </location>
</feature>
<dbReference type="RefSeq" id="XP_047767550.1">
    <property type="nucleotide sequence ID" value="XM_047911049.1"/>
</dbReference>
<dbReference type="Proteomes" id="UP000756132">
    <property type="component" value="Chromosome 10"/>
</dbReference>
<evidence type="ECO:0000256" key="6">
    <source>
        <dbReference type="ARBA" id="ARBA00038929"/>
    </source>
</evidence>
<dbReference type="EMBL" id="KX943171">
    <property type="protein sequence ID" value="AQA29342.1"/>
    <property type="molecule type" value="Genomic_DNA"/>
</dbReference>
<comment type="catalytic activity">
    <reaction evidence="5">
        <text>Successive hydrolysis of beta-D-glucose units from the non-reducing ends of (1-&gt;3)-beta-D-glucans, releasing alpha-glucose.</text>
        <dbReference type="EC" id="3.2.1.58"/>
    </reaction>
</comment>
<dbReference type="GO" id="GO:0009986">
    <property type="term" value="C:cell surface"/>
    <property type="evidence" value="ECO:0007669"/>
    <property type="project" value="TreeGrafter"/>
</dbReference>
<dbReference type="GO" id="GO:0004338">
    <property type="term" value="F:glucan exo-1,3-beta-glucosidase activity"/>
    <property type="evidence" value="ECO:0007669"/>
    <property type="project" value="UniProtKB-EC"/>
</dbReference>
<evidence type="ECO:0000313" key="12">
    <source>
        <dbReference type="Proteomes" id="UP000756132"/>
    </source>
</evidence>
<name>A0A1P8YXU1_PASFU</name>